<evidence type="ECO:0000313" key="2">
    <source>
        <dbReference type="Proteomes" id="UP000499080"/>
    </source>
</evidence>
<dbReference type="Proteomes" id="UP000499080">
    <property type="component" value="Unassembled WGS sequence"/>
</dbReference>
<reference evidence="1 2" key="1">
    <citation type="journal article" date="2019" name="Sci. Rep.">
        <title>Orb-weaving spider Araneus ventricosus genome elucidates the spidroin gene catalogue.</title>
        <authorList>
            <person name="Kono N."/>
            <person name="Nakamura H."/>
            <person name="Ohtoshi R."/>
            <person name="Moran D.A.P."/>
            <person name="Shinohara A."/>
            <person name="Yoshida Y."/>
            <person name="Fujiwara M."/>
            <person name="Mori M."/>
            <person name="Tomita M."/>
            <person name="Arakawa K."/>
        </authorList>
    </citation>
    <scope>NUCLEOTIDE SEQUENCE [LARGE SCALE GENOMIC DNA]</scope>
</reference>
<comment type="caution">
    <text evidence="1">The sequence shown here is derived from an EMBL/GenBank/DDBJ whole genome shotgun (WGS) entry which is preliminary data.</text>
</comment>
<proteinExistence type="predicted"/>
<evidence type="ECO:0000313" key="1">
    <source>
        <dbReference type="EMBL" id="GBM33371.1"/>
    </source>
</evidence>
<keyword evidence="2" id="KW-1185">Reference proteome</keyword>
<protein>
    <submittedName>
        <fullName evidence="1">Uncharacterized protein</fullName>
    </submittedName>
</protein>
<name>A0A4Y2EWX6_ARAVE</name>
<gene>
    <name evidence="1" type="ORF">AVEN_169908_1</name>
</gene>
<accession>A0A4Y2EWX6</accession>
<dbReference type="EMBL" id="BGPR01000732">
    <property type="protein sequence ID" value="GBM33371.1"/>
    <property type="molecule type" value="Genomic_DNA"/>
</dbReference>
<organism evidence="1 2">
    <name type="scientific">Araneus ventricosus</name>
    <name type="common">Orbweaver spider</name>
    <name type="synonym">Epeira ventricosa</name>
    <dbReference type="NCBI Taxonomy" id="182803"/>
    <lineage>
        <taxon>Eukaryota</taxon>
        <taxon>Metazoa</taxon>
        <taxon>Ecdysozoa</taxon>
        <taxon>Arthropoda</taxon>
        <taxon>Chelicerata</taxon>
        <taxon>Arachnida</taxon>
        <taxon>Araneae</taxon>
        <taxon>Araneomorphae</taxon>
        <taxon>Entelegynae</taxon>
        <taxon>Araneoidea</taxon>
        <taxon>Araneidae</taxon>
        <taxon>Araneus</taxon>
    </lineage>
</organism>
<dbReference type="AlphaFoldDB" id="A0A4Y2EWX6"/>
<sequence length="110" mass="12627">MLHHFTLDEIRGNALLPPTISSPNAKRATAFLQNKNTSGISCHRVSAIRREGVAVRLHIHCHWVLKENRLHCQRGFVEEYWIGNGECWSLNITISSRSYLDEILSDVRFS</sequence>